<evidence type="ECO:0000313" key="3">
    <source>
        <dbReference type="EMBL" id="KAK7465921.1"/>
    </source>
</evidence>
<feature type="signal peptide" evidence="2">
    <location>
        <begin position="1"/>
        <end position="31"/>
    </location>
</feature>
<feature type="region of interest" description="Disordered" evidence="1">
    <location>
        <begin position="101"/>
        <end position="121"/>
    </location>
</feature>
<feature type="non-terminal residue" evidence="3">
    <location>
        <position position="1"/>
    </location>
</feature>
<gene>
    <name evidence="3" type="ORF">BaRGS_00037531</name>
</gene>
<sequence>VLRKSRSVQVIIVLVTLTLILLHIHCLPADCEDPFFTVRTTKQFHLDYQYIHKAQNVCVMTQGGGDVNKGPDAVILVLTMSKNVAERTAIRDTYGSVARGKAWPGTARQEEHSDPHNRRTGTARVVFLMGQTKDVLHK</sequence>
<proteinExistence type="predicted"/>
<reference evidence="3 4" key="1">
    <citation type="journal article" date="2023" name="Sci. Data">
        <title>Genome assembly of the Korean intertidal mud-creeper Batillaria attramentaria.</title>
        <authorList>
            <person name="Patra A.K."/>
            <person name="Ho P.T."/>
            <person name="Jun S."/>
            <person name="Lee S.J."/>
            <person name="Kim Y."/>
            <person name="Won Y.J."/>
        </authorList>
    </citation>
    <scope>NUCLEOTIDE SEQUENCE [LARGE SCALE GENOMIC DNA]</scope>
    <source>
        <strain evidence="3">Wonlab-2016</strain>
    </source>
</reference>
<dbReference type="Proteomes" id="UP001519460">
    <property type="component" value="Unassembled WGS sequence"/>
</dbReference>
<evidence type="ECO:0000256" key="2">
    <source>
        <dbReference type="SAM" id="SignalP"/>
    </source>
</evidence>
<evidence type="ECO:0000256" key="1">
    <source>
        <dbReference type="SAM" id="MobiDB-lite"/>
    </source>
</evidence>
<dbReference type="AlphaFoldDB" id="A0ABD0J8N1"/>
<feature type="non-terminal residue" evidence="3">
    <location>
        <position position="138"/>
    </location>
</feature>
<name>A0ABD0J8N1_9CAEN</name>
<protein>
    <recommendedName>
        <fullName evidence="5">Hexosyltransferase</fullName>
    </recommendedName>
</protein>
<feature type="chain" id="PRO_5044811571" description="Hexosyltransferase" evidence="2">
    <location>
        <begin position="32"/>
        <end position="138"/>
    </location>
</feature>
<accession>A0ABD0J8N1</accession>
<keyword evidence="4" id="KW-1185">Reference proteome</keyword>
<comment type="caution">
    <text evidence="3">The sequence shown here is derived from an EMBL/GenBank/DDBJ whole genome shotgun (WGS) entry which is preliminary data.</text>
</comment>
<keyword evidence="2" id="KW-0732">Signal</keyword>
<dbReference type="EMBL" id="JACVVK020000565">
    <property type="protein sequence ID" value="KAK7465921.1"/>
    <property type="molecule type" value="Genomic_DNA"/>
</dbReference>
<evidence type="ECO:0000313" key="4">
    <source>
        <dbReference type="Proteomes" id="UP001519460"/>
    </source>
</evidence>
<evidence type="ECO:0008006" key="5">
    <source>
        <dbReference type="Google" id="ProtNLM"/>
    </source>
</evidence>
<organism evidence="3 4">
    <name type="scientific">Batillaria attramentaria</name>
    <dbReference type="NCBI Taxonomy" id="370345"/>
    <lineage>
        <taxon>Eukaryota</taxon>
        <taxon>Metazoa</taxon>
        <taxon>Spiralia</taxon>
        <taxon>Lophotrochozoa</taxon>
        <taxon>Mollusca</taxon>
        <taxon>Gastropoda</taxon>
        <taxon>Caenogastropoda</taxon>
        <taxon>Sorbeoconcha</taxon>
        <taxon>Cerithioidea</taxon>
        <taxon>Batillariidae</taxon>
        <taxon>Batillaria</taxon>
    </lineage>
</organism>
<feature type="compositionally biased region" description="Basic and acidic residues" evidence="1">
    <location>
        <begin position="108"/>
        <end position="117"/>
    </location>
</feature>